<comment type="caution">
    <text evidence="1">The sequence shown here is derived from an EMBL/GenBank/DDBJ whole genome shotgun (WGS) entry which is preliminary data.</text>
</comment>
<evidence type="ECO:0000313" key="2">
    <source>
        <dbReference type="Proteomes" id="UP000327000"/>
    </source>
</evidence>
<evidence type="ECO:0000313" key="1">
    <source>
        <dbReference type="EMBL" id="KAB7850254.1"/>
    </source>
</evidence>
<reference evidence="1 2" key="1">
    <citation type="journal article" date="2019" name="Microb. Cell Fact.">
        <title>Exploring novel herbicidin analogues by transcriptional regulator overexpression and MS/MS molecular networking.</title>
        <authorList>
            <person name="Shi Y."/>
            <person name="Gu R."/>
            <person name="Li Y."/>
            <person name="Wang X."/>
            <person name="Ren W."/>
            <person name="Li X."/>
            <person name="Wang L."/>
            <person name="Xie Y."/>
            <person name="Hong B."/>
        </authorList>
    </citation>
    <scope>NUCLEOTIDE SEQUENCE [LARGE SCALE GENOMIC DNA]</scope>
    <source>
        <strain evidence="1 2">US-43</strain>
    </source>
</reference>
<dbReference type="RefSeq" id="WP_152262766.1">
    <property type="nucleotide sequence ID" value="NZ_VOKX01000009.1"/>
</dbReference>
<keyword evidence="2" id="KW-1185">Reference proteome</keyword>
<dbReference type="EMBL" id="VOKX01000009">
    <property type="protein sequence ID" value="KAB7850254.1"/>
    <property type="molecule type" value="Genomic_DNA"/>
</dbReference>
<gene>
    <name evidence="1" type="ORF">FRZ00_06595</name>
</gene>
<organism evidence="1 2">
    <name type="scientific">Streptomyces mobaraensis</name>
    <name type="common">Streptoverticillium mobaraense</name>
    <dbReference type="NCBI Taxonomy" id="35621"/>
    <lineage>
        <taxon>Bacteria</taxon>
        <taxon>Bacillati</taxon>
        <taxon>Actinomycetota</taxon>
        <taxon>Actinomycetes</taxon>
        <taxon>Kitasatosporales</taxon>
        <taxon>Streptomycetaceae</taxon>
        <taxon>Streptomyces</taxon>
    </lineage>
</organism>
<dbReference type="AlphaFoldDB" id="A0A5N5WDJ8"/>
<dbReference type="OrthoDB" id="286413at2"/>
<sequence>MTPTDDRRLPPPLQALTGVEFEYGTEGDGIEFELYPAFLSTEETTAWFRAWTGNREVTGDAFRVFGQDGTGGLTAAWLVRPAAPLTAQPIVHLGSEGEMGVVARDLSAFLWLLADGFGPYEAVDPRERARPARRVPELAAVAARFAPEGRQSAKAVMDEAAREFPGFEDEILRLCA</sequence>
<proteinExistence type="predicted"/>
<name>A0A5N5WDJ8_STRMB</name>
<accession>A0A5N5WDJ8</accession>
<dbReference type="Proteomes" id="UP000327000">
    <property type="component" value="Unassembled WGS sequence"/>
</dbReference>
<protein>
    <submittedName>
        <fullName evidence="1">SMI1/KNR4 family protein</fullName>
    </submittedName>
</protein>